<dbReference type="Gene3D" id="1.20.1250.20">
    <property type="entry name" value="MFS general substrate transporter like domains"/>
    <property type="match status" value="1"/>
</dbReference>
<dbReference type="InterPro" id="IPR008509">
    <property type="entry name" value="MOT2/MFSD5"/>
</dbReference>
<keyword evidence="9 12" id="KW-0472">Membrane</keyword>
<evidence type="ECO:0000256" key="12">
    <source>
        <dbReference type="SAM" id="Phobius"/>
    </source>
</evidence>
<dbReference type="PANTHER" id="PTHR23516:SF1">
    <property type="entry name" value="MOLYBDATE-ANION TRANSPORTER"/>
    <property type="match status" value="1"/>
</dbReference>
<evidence type="ECO:0000256" key="5">
    <source>
        <dbReference type="ARBA" id="ARBA00022475"/>
    </source>
</evidence>
<keyword evidence="7 12" id="KW-1133">Transmembrane helix</keyword>
<feature type="transmembrane region" description="Helical" evidence="12">
    <location>
        <begin position="90"/>
        <end position="112"/>
    </location>
</feature>
<comment type="function">
    <text evidence="1">Mediates high-affinity intracellular uptake of the rare oligo-element molybdenum.</text>
</comment>
<feature type="transmembrane region" description="Helical" evidence="12">
    <location>
        <begin position="12"/>
        <end position="30"/>
    </location>
</feature>
<organism evidence="13">
    <name type="scientific">Alexandrium catenella</name>
    <name type="common">Red tide dinoflagellate</name>
    <name type="synonym">Gonyaulax catenella</name>
    <dbReference type="NCBI Taxonomy" id="2925"/>
    <lineage>
        <taxon>Eukaryota</taxon>
        <taxon>Sar</taxon>
        <taxon>Alveolata</taxon>
        <taxon>Dinophyceae</taxon>
        <taxon>Gonyaulacales</taxon>
        <taxon>Pyrocystaceae</taxon>
        <taxon>Alexandrium</taxon>
    </lineage>
</organism>
<accession>A0A7S1MRW3</accession>
<evidence type="ECO:0000256" key="9">
    <source>
        <dbReference type="ARBA" id="ARBA00023136"/>
    </source>
</evidence>
<name>A0A7S1MRW3_ALECA</name>
<evidence type="ECO:0000256" key="6">
    <source>
        <dbReference type="ARBA" id="ARBA00022692"/>
    </source>
</evidence>
<keyword evidence="4" id="KW-0813">Transport</keyword>
<dbReference type="InterPro" id="IPR036259">
    <property type="entry name" value="MFS_trans_sf"/>
</dbReference>
<evidence type="ECO:0000256" key="4">
    <source>
        <dbReference type="ARBA" id="ARBA00022448"/>
    </source>
</evidence>
<evidence type="ECO:0000256" key="8">
    <source>
        <dbReference type="ARBA" id="ARBA00023065"/>
    </source>
</evidence>
<dbReference type="AlphaFoldDB" id="A0A7S1MRW3"/>
<feature type="transmembrane region" description="Helical" evidence="12">
    <location>
        <begin position="259"/>
        <end position="281"/>
    </location>
</feature>
<feature type="transmembrane region" description="Helical" evidence="12">
    <location>
        <begin position="211"/>
        <end position="229"/>
    </location>
</feature>
<dbReference type="EMBL" id="HBGE01043343">
    <property type="protein sequence ID" value="CAD9139375.1"/>
    <property type="molecule type" value="Transcribed_RNA"/>
</dbReference>
<keyword evidence="6 12" id="KW-0812">Transmembrane</keyword>
<evidence type="ECO:0000256" key="7">
    <source>
        <dbReference type="ARBA" id="ARBA00022989"/>
    </source>
</evidence>
<dbReference type="GO" id="GO:0015098">
    <property type="term" value="F:molybdate ion transmembrane transporter activity"/>
    <property type="evidence" value="ECO:0007669"/>
    <property type="project" value="InterPro"/>
</dbReference>
<dbReference type="SUPFAM" id="SSF103473">
    <property type="entry name" value="MFS general substrate transporter"/>
    <property type="match status" value="1"/>
</dbReference>
<protein>
    <recommendedName>
        <fullName evidence="3">Molybdate-anion transporter</fullName>
    </recommendedName>
    <alternativeName>
        <fullName evidence="10">Major facilitator superfamily domain-containing protein 5</fullName>
    </alternativeName>
    <alternativeName>
        <fullName evidence="11">Molybdate transporter 2 homolog</fullName>
    </alternativeName>
</protein>
<evidence type="ECO:0000256" key="1">
    <source>
        <dbReference type="ARBA" id="ARBA00003019"/>
    </source>
</evidence>
<dbReference type="GO" id="GO:0005886">
    <property type="term" value="C:plasma membrane"/>
    <property type="evidence" value="ECO:0007669"/>
    <property type="project" value="UniProtKB-SubCell"/>
</dbReference>
<reference evidence="13" key="1">
    <citation type="submission" date="2021-01" db="EMBL/GenBank/DDBJ databases">
        <authorList>
            <person name="Corre E."/>
            <person name="Pelletier E."/>
            <person name="Niang G."/>
            <person name="Scheremetjew M."/>
            <person name="Finn R."/>
            <person name="Kale V."/>
            <person name="Holt S."/>
            <person name="Cochrane G."/>
            <person name="Meng A."/>
            <person name="Brown T."/>
            <person name="Cohen L."/>
        </authorList>
    </citation>
    <scope>NUCLEOTIDE SEQUENCE</scope>
    <source>
        <strain evidence="13">OF101</strain>
    </source>
</reference>
<proteinExistence type="predicted"/>
<feature type="transmembrane region" description="Helical" evidence="12">
    <location>
        <begin position="187"/>
        <end position="205"/>
    </location>
</feature>
<feature type="transmembrane region" description="Helical" evidence="12">
    <location>
        <begin position="144"/>
        <end position="166"/>
    </location>
</feature>
<evidence type="ECO:0000313" key="13">
    <source>
        <dbReference type="EMBL" id="CAD9139375.1"/>
    </source>
</evidence>
<dbReference type="GO" id="GO:0006811">
    <property type="term" value="P:monoatomic ion transport"/>
    <property type="evidence" value="ECO:0007669"/>
    <property type="project" value="UniProtKB-KW"/>
</dbReference>
<evidence type="ECO:0000256" key="3">
    <source>
        <dbReference type="ARBA" id="ARBA00021242"/>
    </source>
</evidence>
<feature type="transmembrane region" description="Helical" evidence="12">
    <location>
        <begin position="409"/>
        <end position="434"/>
    </location>
</feature>
<gene>
    <name evidence="13" type="ORF">ACAT0790_LOCUS26170</name>
</gene>
<dbReference type="Pfam" id="PF05631">
    <property type="entry name" value="MFS_5"/>
    <property type="match status" value="1"/>
</dbReference>
<evidence type="ECO:0000256" key="2">
    <source>
        <dbReference type="ARBA" id="ARBA00004651"/>
    </source>
</evidence>
<keyword evidence="8" id="KW-0406">Ion transport</keyword>
<comment type="subcellular location">
    <subcellularLocation>
        <location evidence="2">Cell membrane</location>
        <topology evidence="2">Multi-pass membrane protein</topology>
    </subcellularLocation>
</comment>
<feature type="transmembrane region" description="Helical" evidence="12">
    <location>
        <begin position="62"/>
        <end position="84"/>
    </location>
</feature>
<feature type="transmembrane region" description="Helical" evidence="12">
    <location>
        <begin position="327"/>
        <end position="345"/>
    </location>
</feature>
<feature type="transmembrane region" description="Helical" evidence="12">
    <location>
        <begin position="119"/>
        <end position="138"/>
    </location>
</feature>
<sequence>MAFLPDWPAWALYTFIGLAALTSSMAALQWSRDKQKSTNGDGEAKPSGERLPAFRAFQRQYLVVYAIIMMADWFQGTNMYTLYMSYGVNISALFLSGFLSGAVFAGPVGIYIDKYGRRLACIVYLVLEIAINICEHFNNFPVLWASRIMGGVSTCILFTGFEAWMVSEHRKAGFPETWMADTFSKASFINGISAIIAGILAQICADSMGEIGPFQAAIALTALALLFVFPWSENYGGGEGDDRDTKKAAWNLITTDRKAFLLGSVNALFEGSMYSFVFMWVPTMLGALKGSPLPNGLVFASLMTCISLGGVLFSPSMLLSVVPAEKLGVGCFLVGALALSVPVFTNEVVPVLGAFLVFETCVGIFQPCGGVLRSKVIPDKLQGSVMNMFRIPLNTLVVVGTLLTDYYPARFVFGVITVWMLIGAGLQMAVIQALSKNGEAANKKD</sequence>
<evidence type="ECO:0000256" key="10">
    <source>
        <dbReference type="ARBA" id="ARBA00030646"/>
    </source>
</evidence>
<dbReference type="PANTHER" id="PTHR23516">
    <property type="entry name" value="SAM (S-ADENOSYL METHIONINE) TRANSPORTER"/>
    <property type="match status" value="1"/>
</dbReference>
<keyword evidence="5" id="KW-1003">Cell membrane</keyword>
<dbReference type="CDD" id="cd17487">
    <property type="entry name" value="MFS_MFSD5_like"/>
    <property type="match status" value="1"/>
</dbReference>
<feature type="transmembrane region" description="Helical" evidence="12">
    <location>
        <begin position="293"/>
        <end position="315"/>
    </location>
</feature>
<evidence type="ECO:0000256" key="11">
    <source>
        <dbReference type="ARBA" id="ARBA00032555"/>
    </source>
</evidence>